<feature type="compositionally biased region" description="Acidic residues" evidence="1">
    <location>
        <begin position="770"/>
        <end position="782"/>
    </location>
</feature>
<gene>
    <name evidence="2" type="ORF">EZS28_017297</name>
</gene>
<feature type="region of interest" description="Disordered" evidence="1">
    <location>
        <begin position="94"/>
        <end position="179"/>
    </location>
</feature>
<feature type="region of interest" description="Disordered" evidence="1">
    <location>
        <begin position="1063"/>
        <end position="1129"/>
    </location>
</feature>
<feature type="non-terminal residue" evidence="2">
    <location>
        <position position="1129"/>
    </location>
</feature>
<evidence type="ECO:0000313" key="3">
    <source>
        <dbReference type="Proteomes" id="UP000324800"/>
    </source>
</evidence>
<reference evidence="2 3" key="1">
    <citation type="submission" date="2019-03" db="EMBL/GenBank/DDBJ databases">
        <title>Single cell metagenomics reveals metabolic interactions within the superorganism composed of flagellate Streblomastix strix and complex community of Bacteroidetes bacteria on its surface.</title>
        <authorList>
            <person name="Treitli S.C."/>
            <person name="Kolisko M."/>
            <person name="Husnik F."/>
            <person name="Keeling P."/>
            <person name="Hampl V."/>
        </authorList>
    </citation>
    <scope>NUCLEOTIDE SEQUENCE [LARGE SCALE GENOMIC DNA]</scope>
    <source>
        <strain evidence="2">ST1C</strain>
    </source>
</reference>
<feature type="compositionally biased region" description="Basic and acidic residues" evidence="1">
    <location>
        <begin position="726"/>
        <end position="747"/>
    </location>
</feature>
<evidence type="ECO:0000256" key="1">
    <source>
        <dbReference type="SAM" id="MobiDB-lite"/>
    </source>
</evidence>
<feature type="compositionally biased region" description="Basic and acidic residues" evidence="1">
    <location>
        <begin position="94"/>
        <end position="109"/>
    </location>
</feature>
<feature type="region of interest" description="Disordered" evidence="1">
    <location>
        <begin position="726"/>
        <end position="782"/>
    </location>
</feature>
<protein>
    <submittedName>
        <fullName evidence="2">Uncharacterized protein</fullName>
    </submittedName>
</protein>
<feature type="region of interest" description="Disordered" evidence="1">
    <location>
        <begin position="1008"/>
        <end position="1033"/>
    </location>
</feature>
<dbReference type="Proteomes" id="UP000324800">
    <property type="component" value="Unassembled WGS sequence"/>
</dbReference>
<dbReference type="EMBL" id="SNRW01004485">
    <property type="protein sequence ID" value="KAA6387174.1"/>
    <property type="molecule type" value="Genomic_DNA"/>
</dbReference>
<feature type="compositionally biased region" description="Acidic residues" evidence="1">
    <location>
        <begin position="1008"/>
        <end position="1022"/>
    </location>
</feature>
<name>A0A5J4VWS8_9EUKA</name>
<dbReference type="AlphaFoldDB" id="A0A5J4VWS8"/>
<evidence type="ECO:0000313" key="2">
    <source>
        <dbReference type="EMBL" id="KAA6387174.1"/>
    </source>
</evidence>
<organism evidence="2 3">
    <name type="scientific">Streblomastix strix</name>
    <dbReference type="NCBI Taxonomy" id="222440"/>
    <lineage>
        <taxon>Eukaryota</taxon>
        <taxon>Metamonada</taxon>
        <taxon>Preaxostyla</taxon>
        <taxon>Oxymonadida</taxon>
        <taxon>Streblomastigidae</taxon>
        <taxon>Streblomastix</taxon>
    </lineage>
</organism>
<feature type="region of interest" description="Disordered" evidence="1">
    <location>
        <begin position="270"/>
        <end position="294"/>
    </location>
</feature>
<feature type="compositionally biased region" description="Basic and acidic residues" evidence="1">
    <location>
        <begin position="165"/>
        <end position="179"/>
    </location>
</feature>
<feature type="compositionally biased region" description="Polar residues" evidence="1">
    <location>
        <begin position="1096"/>
        <end position="1122"/>
    </location>
</feature>
<proteinExistence type="predicted"/>
<feature type="compositionally biased region" description="Basic and acidic residues" evidence="1">
    <location>
        <begin position="419"/>
        <end position="430"/>
    </location>
</feature>
<feature type="region of interest" description="Disordered" evidence="1">
    <location>
        <begin position="404"/>
        <end position="430"/>
    </location>
</feature>
<comment type="caution">
    <text evidence="2">The sequence shown here is derived from an EMBL/GenBank/DDBJ whole genome shotgun (WGS) entry which is preliminary data.</text>
</comment>
<feature type="compositionally biased region" description="Polar residues" evidence="1">
    <location>
        <begin position="111"/>
        <end position="121"/>
    </location>
</feature>
<accession>A0A5J4VWS8</accession>
<sequence>MNFPLALSVEPRQMEMSALINIPYNVLPSIFFPNQNSGNQLKDMKNGQQQRQGVQDLYNIQYNDEDEISKLTGPLVGINRGDEDESDNELIRAIEESSQRERRQSRDVDNDNQYMNEQGYEQNRGIRIGNDSDDDDNQDGIQDYGVQDDYNNEEDQGSSINKGSDSLKDTLGKKQDKENIQVTQELEMLRGFREYDIIMERRNKEENKKEKQIQTEHKDVIIDPLIEMEREVMEGMAEWERKKKELNAVRSQDKDKWKWRGRYDVHDAIKQKQKIKKGKGGGIGNGSESGDEKEIKTRFRERKFALNFNEKLPDDLIIREDDINGEEIEGNDDGNLSGQNQRIKKEAKNVIEIDMEEKFNEQQQEDNEDKPPKLFTSRVNFIRLEPKRPTGDKLKSLIRRIEKQQQTQKLQKKTQIRQSKSDDKKQTKEKRKELMRAVDHELEKIKQDEQEIQHMRDIQKWQTERAFALREMANDLISSEFDKTIFVQGQASTAFGLNSSDKWRTNEQIEEQSIQPKDTKNDKFKICTNSQYQAESLFASSPDEIHQIAEQLVLLDTRPEQCRNQPLTADLPAATALILMLENSSSEINETSNQQQIQTPESLSTLNSGFLIKQAIPSLFKNIPSQLVLGSSILGILPNALPRSLLVLLAFLGNGPGLALLPRHVLYELLRTVKDSMSDFKYAYSNSLEQALVETISDGLPVHTPADHFIMKLLLLRQRWLEGKEEKRDKKIDDNRKQNNKKDKLQDLRSNNAKKKGNLNNGGMDKDLNEISETEDDSNDEELENDFDLDEINNLYNSGNNENEYFHKSRFRKLLHHLRMEIEEQRIERAQKAQIKSRMKSKQGNDRDKRDQILGEEWSEFFRNPLIQTAMVGNDLVRMNEDVEQHNYYQSKAGAEFVSFVQTSASQSVADGDFARKIHSDRQAIDNMVDLDEAPERRKRRRLNLVEEEERRLRAEAMEDDWTERGFVGGIDSAAAIEASKNRHPEKEYEEDKRYKSLLYEELGDYNEDSENEEYEDEFGDDQDGRYLHGRKDGRKIGKQGRFLLQFDAPEVIENTAVVTAQPAYETEGSSESISDMNELGLLNGGYGAEDDDEQNYSVSSTYEDNSGAQTPLNVSSQSQSPDLAIGGG</sequence>